<evidence type="ECO:0000313" key="15">
    <source>
        <dbReference type="EMBL" id="KAK9837035.1"/>
    </source>
</evidence>
<evidence type="ECO:0000256" key="3">
    <source>
        <dbReference type="ARBA" id="ARBA00022692"/>
    </source>
</evidence>
<dbReference type="GO" id="GO:0005634">
    <property type="term" value="C:nucleus"/>
    <property type="evidence" value="ECO:0007669"/>
    <property type="project" value="UniProtKB-SubCell"/>
</dbReference>
<dbReference type="InterPro" id="IPR016177">
    <property type="entry name" value="DNA-bd_dom_sf"/>
</dbReference>
<keyword evidence="8" id="KW-0238">DNA-binding</keyword>
<keyword evidence="4" id="KW-0732">Signal</keyword>
<dbReference type="InterPro" id="IPR001471">
    <property type="entry name" value="AP2/ERF_dom"/>
</dbReference>
<dbReference type="Proteomes" id="UP001445335">
    <property type="component" value="Unassembled WGS sequence"/>
</dbReference>
<evidence type="ECO:0000256" key="5">
    <source>
        <dbReference type="ARBA" id="ARBA00022824"/>
    </source>
</evidence>
<evidence type="ECO:0000256" key="1">
    <source>
        <dbReference type="ARBA" id="ARBA00004115"/>
    </source>
</evidence>
<keyword evidence="7" id="KW-0805">Transcription regulation</keyword>
<feature type="region of interest" description="Disordered" evidence="12">
    <location>
        <begin position="1"/>
        <end position="91"/>
    </location>
</feature>
<dbReference type="InterPro" id="IPR005595">
    <property type="entry name" value="TRAP_alpha"/>
</dbReference>
<feature type="region of interest" description="Disordered" evidence="12">
    <location>
        <begin position="640"/>
        <end position="661"/>
    </location>
</feature>
<feature type="domain" description="AP2/ERF" evidence="14">
    <location>
        <begin position="172"/>
        <end position="228"/>
    </location>
</feature>
<evidence type="ECO:0000256" key="6">
    <source>
        <dbReference type="ARBA" id="ARBA00022989"/>
    </source>
</evidence>
<evidence type="ECO:0000256" key="8">
    <source>
        <dbReference type="ARBA" id="ARBA00023125"/>
    </source>
</evidence>
<feature type="transmembrane region" description="Helical" evidence="13">
    <location>
        <begin position="610"/>
        <end position="635"/>
    </location>
</feature>
<dbReference type="Gene3D" id="3.30.730.10">
    <property type="entry name" value="AP2/ERF domain"/>
    <property type="match status" value="2"/>
</dbReference>
<feature type="compositionally biased region" description="Basic and acidic residues" evidence="12">
    <location>
        <begin position="376"/>
        <end position="385"/>
    </location>
</feature>
<sequence length="697" mass="74520">MSEDAGGGTAPPSKRARAGGSPPGGRKEGAPVQGAARGAAGGSPAEGSPGASVGEGGDQPLAGEDSDKPRGPLPRTSKFKGVTKHRRSGRWEAHVWVREEGKQAYLGGYSTEEEAAEAHDVAALKCHGLRAKTNFHLSRYAPLLDCLDQVPMSELVMAIRRQSQGFTRGSSAFRGVTQHKTGRWEVRIGLKGSKHVYLGLHTSEVDAAKVYDRALVLLTGQAAATNFPSMQYTAELAEFEERERLGLKPPGMVDEGEPNERAFEAWLRDAAIIKAPEPSAAPPPPPPKPSGPVQLGRDGGERRASAVAASTVWRRDAAEEATENFQRPGREAPKPRTKRRGQLAADARESQAGRPTARVRRGRPKGGGRGKAQRLAADRDRDREADTDMAEILATLAGMPASGFASADPDTDMDPDVDPSTSDGRGGAGVARAWEPPGAPEMVFWLGLVSAVGQLTHSMLGVPKRPHLPPASPDVHSQYWVPKYPELQFPAGDKVEVVVALHNLGSTDLNVTNMQGSLNSVQNFAMYFQNFTEQRQGPYQAGLPLKAGEALSLSYWLMPDPSLPPREFQVAVTAFYQTPDAATQFSTTFFNQTIDIVETKKLVDVELISLYATILALMAGVGYVVYSNVAGMAVVKNATKGKQKKKADPAPKVDTDGSEWLKGTNVNFGDAKAKQRPKTRVVAEPATALVPDAAKAT</sequence>
<evidence type="ECO:0000256" key="2">
    <source>
        <dbReference type="ARBA" id="ARBA00004123"/>
    </source>
</evidence>
<dbReference type="PROSITE" id="PS51032">
    <property type="entry name" value="AP2_ERF"/>
    <property type="match status" value="2"/>
</dbReference>
<feature type="compositionally biased region" description="Basic residues" evidence="12">
    <location>
        <begin position="357"/>
        <end position="372"/>
    </location>
</feature>
<keyword evidence="5" id="KW-0256">Endoplasmic reticulum</keyword>
<evidence type="ECO:0000256" key="13">
    <source>
        <dbReference type="SAM" id="Phobius"/>
    </source>
</evidence>
<dbReference type="PANTHER" id="PTHR32467:SF90">
    <property type="entry name" value="AP2-LIKE ETHYLENE-RESPONSIVE TRANSCRIPTION FACTOR AIL1"/>
    <property type="match status" value="1"/>
</dbReference>
<dbReference type="EMBL" id="JALJOU010000024">
    <property type="protein sequence ID" value="KAK9837035.1"/>
    <property type="molecule type" value="Genomic_DNA"/>
</dbReference>
<feature type="compositionally biased region" description="Basic and acidic residues" evidence="12">
    <location>
        <begin position="646"/>
        <end position="655"/>
    </location>
</feature>
<dbReference type="Pfam" id="PF03896">
    <property type="entry name" value="TRAP_alpha"/>
    <property type="match status" value="1"/>
</dbReference>
<dbReference type="SMART" id="SM00380">
    <property type="entry name" value="AP2"/>
    <property type="match status" value="2"/>
</dbReference>
<evidence type="ECO:0000256" key="4">
    <source>
        <dbReference type="ARBA" id="ARBA00022729"/>
    </source>
</evidence>
<evidence type="ECO:0000256" key="7">
    <source>
        <dbReference type="ARBA" id="ARBA00023015"/>
    </source>
</evidence>
<feature type="domain" description="AP2/ERF" evidence="14">
    <location>
        <begin position="78"/>
        <end position="136"/>
    </location>
</feature>
<feature type="compositionally biased region" description="Low complexity" evidence="12">
    <location>
        <begin position="30"/>
        <end position="52"/>
    </location>
</feature>
<protein>
    <recommendedName>
        <fullName evidence="14">AP2/ERF domain-containing protein</fullName>
    </recommendedName>
</protein>
<comment type="subcellular location">
    <subcellularLocation>
        <location evidence="1">Endoplasmic reticulum membrane</location>
        <topology evidence="1">Single-pass type I membrane protein</topology>
    </subcellularLocation>
    <subcellularLocation>
        <location evidence="2">Nucleus</location>
    </subcellularLocation>
</comment>
<dbReference type="PANTHER" id="PTHR32467">
    <property type="entry name" value="AP2-LIKE ETHYLENE-RESPONSIVE TRANSCRIPTION FACTOR"/>
    <property type="match status" value="1"/>
</dbReference>
<evidence type="ECO:0000259" key="14">
    <source>
        <dbReference type="PROSITE" id="PS51032"/>
    </source>
</evidence>
<evidence type="ECO:0000256" key="10">
    <source>
        <dbReference type="ARBA" id="ARBA00023163"/>
    </source>
</evidence>
<proteinExistence type="predicted"/>
<dbReference type="GO" id="GO:0003700">
    <property type="term" value="F:DNA-binding transcription factor activity"/>
    <property type="evidence" value="ECO:0007669"/>
    <property type="project" value="InterPro"/>
</dbReference>
<keyword evidence="6 13" id="KW-1133">Transmembrane helix</keyword>
<evidence type="ECO:0000256" key="9">
    <source>
        <dbReference type="ARBA" id="ARBA00023136"/>
    </source>
</evidence>
<keyword evidence="10" id="KW-0804">Transcription</keyword>
<dbReference type="AlphaFoldDB" id="A0AAW1RTQ5"/>
<feature type="compositionally biased region" description="Basic residues" evidence="12">
    <location>
        <begin position="77"/>
        <end position="88"/>
    </location>
</feature>
<keyword evidence="9 13" id="KW-0472">Membrane</keyword>
<dbReference type="Pfam" id="PF00847">
    <property type="entry name" value="AP2"/>
    <property type="match status" value="1"/>
</dbReference>
<keyword evidence="3 13" id="KW-0812">Transmembrane</keyword>
<evidence type="ECO:0000313" key="16">
    <source>
        <dbReference type="Proteomes" id="UP001445335"/>
    </source>
</evidence>
<reference evidence="15 16" key="1">
    <citation type="journal article" date="2024" name="Nat. Commun.">
        <title>Phylogenomics reveals the evolutionary origins of lichenization in chlorophyte algae.</title>
        <authorList>
            <person name="Puginier C."/>
            <person name="Libourel C."/>
            <person name="Otte J."/>
            <person name="Skaloud P."/>
            <person name="Haon M."/>
            <person name="Grisel S."/>
            <person name="Petersen M."/>
            <person name="Berrin J.G."/>
            <person name="Delaux P.M."/>
            <person name="Dal Grande F."/>
            <person name="Keller J."/>
        </authorList>
    </citation>
    <scope>NUCLEOTIDE SEQUENCE [LARGE SCALE GENOMIC DNA]</scope>
    <source>
        <strain evidence="15 16">SAG 245.80</strain>
    </source>
</reference>
<gene>
    <name evidence="15" type="ORF">WJX81_008506</name>
</gene>
<name>A0AAW1RTQ5_9CHLO</name>
<dbReference type="InterPro" id="IPR036955">
    <property type="entry name" value="AP2/ERF_dom_sf"/>
</dbReference>
<evidence type="ECO:0000256" key="11">
    <source>
        <dbReference type="ARBA" id="ARBA00023242"/>
    </source>
</evidence>
<comment type="caution">
    <text evidence="15">The sequence shown here is derived from an EMBL/GenBank/DDBJ whole genome shotgun (WGS) entry which is preliminary data.</text>
</comment>
<accession>A0AAW1RTQ5</accession>
<feature type="region of interest" description="Disordered" evidence="12">
    <location>
        <begin position="276"/>
        <end position="385"/>
    </location>
</feature>
<organism evidence="15 16">
    <name type="scientific">Elliptochloris bilobata</name>
    <dbReference type="NCBI Taxonomy" id="381761"/>
    <lineage>
        <taxon>Eukaryota</taxon>
        <taxon>Viridiplantae</taxon>
        <taxon>Chlorophyta</taxon>
        <taxon>core chlorophytes</taxon>
        <taxon>Trebouxiophyceae</taxon>
        <taxon>Trebouxiophyceae incertae sedis</taxon>
        <taxon>Elliptochloris clade</taxon>
        <taxon>Elliptochloris</taxon>
    </lineage>
</organism>
<evidence type="ECO:0000256" key="12">
    <source>
        <dbReference type="SAM" id="MobiDB-lite"/>
    </source>
</evidence>
<keyword evidence="16" id="KW-1185">Reference proteome</keyword>
<dbReference type="CDD" id="cd00018">
    <property type="entry name" value="AP2"/>
    <property type="match status" value="2"/>
</dbReference>
<dbReference type="GO" id="GO:0005789">
    <property type="term" value="C:endoplasmic reticulum membrane"/>
    <property type="evidence" value="ECO:0007669"/>
    <property type="project" value="UniProtKB-SubCell"/>
</dbReference>
<dbReference type="SUPFAM" id="SSF54171">
    <property type="entry name" value="DNA-binding domain"/>
    <property type="match status" value="2"/>
</dbReference>
<feature type="compositionally biased region" description="Pro residues" evidence="12">
    <location>
        <begin position="279"/>
        <end position="290"/>
    </location>
</feature>
<feature type="region of interest" description="Disordered" evidence="12">
    <location>
        <begin position="401"/>
        <end position="433"/>
    </location>
</feature>
<dbReference type="GO" id="GO:0003677">
    <property type="term" value="F:DNA binding"/>
    <property type="evidence" value="ECO:0007669"/>
    <property type="project" value="UniProtKB-KW"/>
</dbReference>
<keyword evidence="11" id="KW-0539">Nucleus</keyword>